<evidence type="ECO:0000256" key="12">
    <source>
        <dbReference type="SAM" id="Phobius"/>
    </source>
</evidence>
<feature type="compositionally biased region" description="Polar residues" evidence="11">
    <location>
        <begin position="1"/>
        <end position="11"/>
    </location>
</feature>
<feature type="coiled-coil region" evidence="10">
    <location>
        <begin position="254"/>
        <end position="281"/>
    </location>
</feature>
<dbReference type="Pfam" id="PF23605">
    <property type="entry name" value="FKS1_dom2"/>
    <property type="match status" value="1"/>
</dbReference>
<dbReference type="GO" id="GO:0006075">
    <property type="term" value="P:(1-&gt;3)-beta-D-glucan biosynthetic process"/>
    <property type="evidence" value="ECO:0007669"/>
    <property type="project" value="InterPro"/>
</dbReference>
<keyword evidence="10" id="KW-0175">Coiled coil</keyword>
<feature type="compositionally biased region" description="Polar residues" evidence="11">
    <location>
        <begin position="152"/>
        <end position="162"/>
    </location>
</feature>
<dbReference type="PANTHER" id="PTHR12741:SF48">
    <property type="entry name" value="1,3-BETA-GLUCAN SYNTHASE COMPONENT FKS1-RELATED"/>
    <property type="match status" value="1"/>
</dbReference>
<comment type="catalytic activity">
    <reaction evidence="9">
        <text>[(1-&gt;3)-beta-D-glucosyl](n) + UDP-alpha-D-glucose = [(1-&gt;3)-beta-D-glucosyl](n+1) + UDP + H(+)</text>
        <dbReference type="Rhea" id="RHEA:21476"/>
        <dbReference type="Rhea" id="RHEA-COMP:11146"/>
        <dbReference type="Rhea" id="RHEA-COMP:14303"/>
        <dbReference type="ChEBI" id="CHEBI:15378"/>
        <dbReference type="ChEBI" id="CHEBI:37671"/>
        <dbReference type="ChEBI" id="CHEBI:58223"/>
        <dbReference type="ChEBI" id="CHEBI:58885"/>
        <dbReference type="EC" id="2.4.1.34"/>
    </reaction>
</comment>
<evidence type="ECO:0000256" key="6">
    <source>
        <dbReference type="ARBA" id="ARBA00022692"/>
    </source>
</evidence>
<comment type="similarity">
    <text evidence="2">Belongs to the glycosyltransferase 48 family.</text>
</comment>
<gene>
    <name evidence="14" type="ORF">FCALED_LOCUS5198</name>
</gene>
<evidence type="ECO:0000256" key="11">
    <source>
        <dbReference type="SAM" id="MobiDB-lite"/>
    </source>
</evidence>
<feature type="region of interest" description="Disordered" evidence="11">
    <location>
        <begin position="1"/>
        <end position="164"/>
    </location>
</feature>
<organism evidence="14 15">
    <name type="scientific">Funneliformis caledonium</name>
    <dbReference type="NCBI Taxonomy" id="1117310"/>
    <lineage>
        <taxon>Eukaryota</taxon>
        <taxon>Fungi</taxon>
        <taxon>Fungi incertae sedis</taxon>
        <taxon>Mucoromycota</taxon>
        <taxon>Glomeromycotina</taxon>
        <taxon>Glomeromycetes</taxon>
        <taxon>Glomerales</taxon>
        <taxon>Glomeraceae</taxon>
        <taxon>Funneliformis</taxon>
    </lineage>
</organism>
<sequence length="1734" mass="198701">MADDQSNNTRPSLPKINVYPNQAYSGGKNGLPRSSQSPRPPYATYPQCPPSPSRPFATNPQCPPSPSRPFATFPQSPPSPSRPFATYPQGPPSPKLPYNSLYRAPVNPLPHNNNFYKSGPQRGPAFPDPLQRPLYNQSSQNSRNSSMVDFGNDSTRSSNSQDRGVENIEGFGYEAGLAPSKEPSTKYDIAEIFTDLTNKFGFQKENMKNMLDHFMIMLDSRSSRMTPSQALLSLHADYIGGTHANYRKWYFTAKMDVDDELSETENDLREWNRRMNATSQQVRARQLALWLLLWGEAAQVRFMSECLCFIFKLANDYLNSPNCDENASVPEGEYLKNVITPLYKYIRDQGYEVQSGKFVKKEKDHVDTIGYDDINELFWYPEMINRIALQDGTSLISLPREQRYLSLGQVNWDRVFVKTYKEKRTWLHLIVNFTRIWIIHVSVFWYYVAYSAPLIYTSEDVEEPAVHMSVVAFGGAISAFFMLFANICEFFFIPLTKGNVKMLLRRFTFLFIILIVNAAPTYYIVMMSRRGSTSLIIAIVQLIFSLITTVVFAIAPSARLFGGPPKGSQKYMALHTFTSNYASLSIRDRVISIGLWCCIFASKFVESYFFLILYLKDSLETMFKMRVPDCNDRFFGNYLCSLMPLLITVFLFFLDLVLFFLDTYLWYVVWNTIFSMIYALTLRSSVFSSWKNIISMIPERIYTKILATNNMEVQYQPIVLVPQIWNAIIYSMYNKNLLSFENVRKLTYTQVLGPNGDVISNPPTLFVDCNDKQCYPSMSEADRRITFFAQSLSNSIPNPLPVQNMPTFTVLTPHYSEKILLTLREIIRGEDQNTPDDIVVDMVGFKNSSPEYTLRTRIWASLRTQTLYRTISGFMNYSEAIKLLYSVENPDIYNSYADHPEEFENEMELMARRKFKFIVSMQRYNEFDKEEQEEADFLLNVYPDLLIAYIEEVPPEQEGGEPTVFSVLIDGHCELLPDGKRKPKYRIQLPGNPILGDGKSDNQNHAIIFYRGEYLQLIDANQDHYLEECIKIRNVLSEFEQYDMSKKPYSPSAENVPSPIAIVGAREYIFSENCGALGDVAARKEQTFGTLTQRIVAKVGGRLHYGHPDFLNGIFMTTRGGISKAQKGLHLNEDIYAGMNAFIRGGRIKHSEYIQCGKGRDLGFSSILNFTTKIGTGMGEQMLSREYYYIGTQLDLDRFLTFYYAHPGFHVNNTFIMLSIQLFIFCMVFVGALKAGINEEICDNSLKKSEQEEGCYDFDPLTDWIKRSIISIVIVLFVTFLPLFLQELIEKNFLRSFICLCRHFMSLSPFFEVFTTKIYANSLITNLRFGGARYIGTGRGFATTRLKFYVLYSNFAGSGIYVGMKMVLMLTFVSITSWLPHLTYLWASVIALCVSPFLFNPHQFALTEFIIDYREFLRWMSRGNSKTHDKSWIAYCRFSRTMITGYKRKRLGHPSEDKVGDIPRPGISVIFMSEILIQLASAALCIIAFMFVKSREPNAKKTSGVIVVCAIAIGPMLLNAVMLAGLFIVSFFLQPIFRFERFGSAIAVIAHAWAIINLIGAFELLWILEGKLANAVLGMICLAAIQNFVFKLMITIFLSREFKHDETNRAWWTGKWLGRGLGISVATQPFREYICKIVEMSLFATDFILGHVLLFMLVPFCLIPRIDKIHSTMLFWLKPSKQERPPIYSAKAQKHRNRILWTYGTLFFLMLLIFVALVAVPSKFLNLKLPLPYI</sequence>
<accession>A0A9N9FG03</accession>
<dbReference type="GO" id="GO:0003843">
    <property type="term" value="F:1,3-beta-D-glucan synthase activity"/>
    <property type="evidence" value="ECO:0007669"/>
    <property type="project" value="UniProtKB-EC"/>
</dbReference>
<dbReference type="InterPro" id="IPR056261">
    <property type="entry name" value="FKS1-like_dom2"/>
</dbReference>
<evidence type="ECO:0000256" key="9">
    <source>
        <dbReference type="ARBA" id="ARBA00047777"/>
    </source>
</evidence>
<feature type="transmembrane region" description="Helical" evidence="12">
    <location>
        <begin position="1349"/>
        <end position="1375"/>
    </location>
</feature>
<dbReference type="SMART" id="SM01205">
    <property type="entry name" value="FKS1_dom1"/>
    <property type="match status" value="1"/>
</dbReference>
<keyword evidence="5" id="KW-0808">Transferase</keyword>
<feature type="transmembrane region" description="Helical" evidence="12">
    <location>
        <begin position="593"/>
        <end position="615"/>
    </location>
</feature>
<dbReference type="EC" id="2.4.1.34" evidence="3"/>
<feature type="transmembrane region" description="Helical" evidence="12">
    <location>
        <begin position="664"/>
        <end position="682"/>
    </location>
</feature>
<evidence type="ECO:0000256" key="2">
    <source>
        <dbReference type="ARBA" id="ARBA00009040"/>
    </source>
</evidence>
<keyword evidence="4" id="KW-0328">Glycosyltransferase</keyword>
<feature type="transmembrane region" description="Helical" evidence="12">
    <location>
        <begin position="635"/>
        <end position="658"/>
    </location>
</feature>
<feature type="transmembrane region" description="Helical" evidence="12">
    <location>
        <begin position="1268"/>
        <end position="1285"/>
    </location>
</feature>
<dbReference type="GO" id="GO:0000148">
    <property type="term" value="C:1,3-beta-D-glucan synthase complex"/>
    <property type="evidence" value="ECO:0007669"/>
    <property type="project" value="InterPro"/>
</dbReference>
<feature type="domain" description="1,3-beta-glucan synthase component FKS1-like" evidence="13">
    <location>
        <begin position="281"/>
        <end position="392"/>
    </location>
</feature>
<protein>
    <recommendedName>
        <fullName evidence="3">1,3-beta-glucan synthase</fullName>
        <ecNumber evidence="3">2.4.1.34</ecNumber>
    </recommendedName>
</protein>
<dbReference type="EMBL" id="CAJVPQ010001091">
    <property type="protein sequence ID" value="CAG8531518.1"/>
    <property type="molecule type" value="Genomic_DNA"/>
</dbReference>
<feature type="transmembrane region" description="Helical" evidence="12">
    <location>
        <begin position="1545"/>
        <end position="1568"/>
    </location>
</feature>
<evidence type="ECO:0000313" key="15">
    <source>
        <dbReference type="Proteomes" id="UP000789570"/>
    </source>
</evidence>
<dbReference type="PANTHER" id="PTHR12741">
    <property type="entry name" value="LYST-INTERACTING PROTEIN LIP5 DOPAMINE RESPONSIVE PROTEIN DRG-1"/>
    <property type="match status" value="1"/>
</dbReference>
<feature type="transmembrane region" description="Helical" evidence="12">
    <location>
        <begin position="426"/>
        <end position="449"/>
    </location>
</feature>
<feature type="transmembrane region" description="Helical" evidence="12">
    <location>
        <begin position="532"/>
        <end position="555"/>
    </location>
</feature>
<keyword evidence="15" id="KW-1185">Reference proteome</keyword>
<evidence type="ECO:0000256" key="8">
    <source>
        <dbReference type="ARBA" id="ARBA00023136"/>
    </source>
</evidence>
<reference evidence="14" key="1">
    <citation type="submission" date="2021-06" db="EMBL/GenBank/DDBJ databases">
        <authorList>
            <person name="Kallberg Y."/>
            <person name="Tangrot J."/>
            <person name="Rosling A."/>
        </authorList>
    </citation>
    <scope>NUCLEOTIDE SEQUENCE</scope>
    <source>
        <strain evidence="14">UK204</strain>
    </source>
</reference>
<dbReference type="GO" id="GO:0051278">
    <property type="term" value="P:fungal-type cell wall polysaccharide biosynthetic process"/>
    <property type="evidence" value="ECO:0007669"/>
    <property type="project" value="TreeGrafter"/>
</dbReference>
<feature type="transmembrane region" description="Helical" evidence="12">
    <location>
        <begin position="1504"/>
        <end position="1533"/>
    </location>
</feature>
<comment type="caution">
    <text evidence="14">The sequence shown here is derived from an EMBL/GenBank/DDBJ whole genome shotgun (WGS) entry which is preliminary data.</text>
</comment>
<evidence type="ECO:0000256" key="10">
    <source>
        <dbReference type="SAM" id="Coils"/>
    </source>
</evidence>
<comment type="subcellular location">
    <subcellularLocation>
        <location evidence="1">Membrane</location>
        <topology evidence="1">Multi-pass membrane protein</topology>
    </subcellularLocation>
</comment>
<evidence type="ECO:0000256" key="5">
    <source>
        <dbReference type="ARBA" id="ARBA00022679"/>
    </source>
</evidence>
<keyword evidence="8 12" id="KW-0472">Membrane</keyword>
<dbReference type="InterPro" id="IPR003440">
    <property type="entry name" value="Glyco_trans_48_dom"/>
</dbReference>
<feature type="transmembrane region" description="Helical" evidence="12">
    <location>
        <begin position="507"/>
        <end position="525"/>
    </location>
</feature>
<name>A0A9N9FG03_9GLOM</name>
<keyword evidence="6 12" id="KW-0812">Transmembrane</keyword>
<evidence type="ECO:0000313" key="14">
    <source>
        <dbReference type="EMBL" id="CAG8531518.1"/>
    </source>
</evidence>
<feature type="compositionally biased region" description="Low complexity" evidence="11">
    <location>
        <begin position="136"/>
        <end position="146"/>
    </location>
</feature>
<feature type="transmembrane region" description="Helical" evidence="12">
    <location>
        <begin position="1574"/>
        <end position="1598"/>
    </location>
</feature>
<proteinExistence type="inferred from homology"/>
<keyword evidence="7 12" id="KW-1133">Transmembrane helix</keyword>
<dbReference type="Proteomes" id="UP000789570">
    <property type="component" value="Unassembled WGS sequence"/>
</dbReference>
<evidence type="ECO:0000256" key="4">
    <source>
        <dbReference type="ARBA" id="ARBA00022676"/>
    </source>
</evidence>
<evidence type="ECO:0000256" key="7">
    <source>
        <dbReference type="ARBA" id="ARBA00022989"/>
    </source>
</evidence>
<dbReference type="OrthoDB" id="1880850at2759"/>
<feature type="transmembrane region" description="Helical" evidence="12">
    <location>
        <begin position="1215"/>
        <end position="1237"/>
    </location>
</feature>
<evidence type="ECO:0000256" key="1">
    <source>
        <dbReference type="ARBA" id="ARBA00004141"/>
    </source>
</evidence>
<evidence type="ECO:0000259" key="13">
    <source>
        <dbReference type="SMART" id="SM01205"/>
    </source>
</evidence>
<dbReference type="Pfam" id="PF14288">
    <property type="entry name" value="FKS1_dom1"/>
    <property type="match status" value="1"/>
</dbReference>
<evidence type="ECO:0000256" key="3">
    <source>
        <dbReference type="ARBA" id="ARBA00012589"/>
    </source>
</evidence>
<feature type="compositionally biased region" description="Pro residues" evidence="11">
    <location>
        <begin position="38"/>
        <end position="53"/>
    </location>
</feature>
<dbReference type="Pfam" id="PF02364">
    <property type="entry name" value="Glucan_synthase"/>
    <property type="match status" value="2"/>
</dbReference>
<feature type="transmembrane region" description="Helical" evidence="12">
    <location>
        <begin position="470"/>
        <end position="495"/>
    </location>
</feature>
<dbReference type="GO" id="GO:0005886">
    <property type="term" value="C:plasma membrane"/>
    <property type="evidence" value="ECO:0007669"/>
    <property type="project" value="TreeGrafter"/>
</dbReference>
<feature type="transmembrane region" description="Helical" evidence="12">
    <location>
        <begin position="1642"/>
        <end position="1663"/>
    </location>
</feature>
<feature type="transmembrane region" description="Helical" evidence="12">
    <location>
        <begin position="1467"/>
        <end position="1492"/>
    </location>
</feature>
<feature type="transmembrane region" description="Helical" evidence="12">
    <location>
        <begin position="1700"/>
        <end position="1720"/>
    </location>
</feature>
<dbReference type="InterPro" id="IPR026899">
    <property type="entry name" value="FKS1-like_dom1"/>
</dbReference>